<evidence type="ECO:0000313" key="16">
    <source>
        <dbReference type="EMBL" id="KAD3068716.1"/>
    </source>
</evidence>
<dbReference type="PROSITE" id="PS50994">
    <property type="entry name" value="INTEGRASE"/>
    <property type="match status" value="1"/>
</dbReference>
<keyword evidence="2" id="KW-0808">Transferase</keyword>
<dbReference type="GO" id="GO:0015074">
    <property type="term" value="P:DNA integration"/>
    <property type="evidence" value="ECO:0007669"/>
    <property type="project" value="UniProtKB-KW"/>
</dbReference>
<evidence type="ECO:0000256" key="4">
    <source>
        <dbReference type="ARBA" id="ARBA00022722"/>
    </source>
</evidence>
<dbReference type="GO" id="GO:0003964">
    <property type="term" value="F:RNA-directed DNA polymerase activity"/>
    <property type="evidence" value="ECO:0007669"/>
    <property type="project" value="UniProtKB-KW"/>
</dbReference>
<dbReference type="InterPro" id="IPR036397">
    <property type="entry name" value="RNaseH_sf"/>
</dbReference>
<evidence type="ECO:0000256" key="7">
    <source>
        <dbReference type="ARBA" id="ARBA00022759"/>
    </source>
</evidence>
<keyword evidence="3" id="KW-0548">Nucleotidyltransferase</keyword>
<keyword evidence="14" id="KW-0233">DNA recombination</keyword>
<evidence type="ECO:0000256" key="8">
    <source>
        <dbReference type="ARBA" id="ARBA00022801"/>
    </source>
</evidence>
<feature type="domain" description="Integrase catalytic" evidence="15">
    <location>
        <begin position="180"/>
        <end position="342"/>
    </location>
</feature>
<dbReference type="Pfam" id="PF17921">
    <property type="entry name" value="Integrase_H2C2"/>
    <property type="match status" value="1"/>
</dbReference>
<dbReference type="PANTHER" id="PTHR37984">
    <property type="entry name" value="PROTEIN CBG26694"/>
    <property type="match status" value="1"/>
</dbReference>
<evidence type="ECO:0000256" key="3">
    <source>
        <dbReference type="ARBA" id="ARBA00022695"/>
    </source>
</evidence>
<organism evidence="16 17">
    <name type="scientific">Mikania micrantha</name>
    <name type="common">bitter vine</name>
    <dbReference type="NCBI Taxonomy" id="192012"/>
    <lineage>
        <taxon>Eukaryota</taxon>
        <taxon>Viridiplantae</taxon>
        <taxon>Streptophyta</taxon>
        <taxon>Embryophyta</taxon>
        <taxon>Tracheophyta</taxon>
        <taxon>Spermatophyta</taxon>
        <taxon>Magnoliopsida</taxon>
        <taxon>eudicotyledons</taxon>
        <taxon>Gunneridae</taxon>
        <taxon>Pentapetalae</taxon>
        <taxon>asterids</taxon>
        <taxon>campanulids</taxon>
        <taxon>Asterales</taxon>
        <taxon>Asteraceae</taxon>
        <taxon>Asteroideae</taxon>
        <taxon>Heliantheae alliance</taxon>
        <taxon>Eupatorieae</taxon>
        <taxon>Mikania</taxon>
    </lineage>
</organism>
<dbReference type="SUPFAM" id="SSF53098">
    <property type="entry name" value="Ribonuclease H-like"/>
    <property type="match status" value="1"/>
</dbReference>
<dbReference type="OrthoDB" id="5554229at2759"/>
<dbReference type="InterPro" id="IPR012337">
    <property type="entry name" value="RNaseH-like_sf"/>
</dbReference>
<evidence type="ECO:0000256" key="10">
    <source>
        <dbReference type="ARBA" id="ARBA00022908"/>
    </source>
</evidence>
<evidence type="ECO:0000256" key="14">
    <source>
        <dbReference type="ARBA" id="ARBA00023172"/>
    </source>
</evidence>
<name>A0A5N6M561_9ASTR</name>
<dbReference type="InterPro" id="IPR043502">
    <property type="entry name" value="DNA/RNA_pol_sf"/>
</dbReference>
<keyword evidence="12" id="KW-0239">DNA-directed DNA polymerase</keyword>
<dbReference type="SUPFAM" id="SSF56672">
    <property type="entry name" value="DNA/RNA polymerases"/>
    <property type="match status" value="1"/>
</dbReference>
<keyword evidence="11" id="KW-0695">RNA-directed DNA polymerase</keyword>
<protein>
    <recommendedName>
        <fullName evidence="15">Integrase catalytic domain-containing protein</fullName>
    </recommendedName>
</protein>
<evidence type="ECO:0000256" key="11">
    <source>
        <dbReference type="ARBA" id="ARBA00022918"/>
    </source>
</evidence>
<keyword evidence="17" id="KW-1185">Reference proteome</keyword>
<dbReference type="AlphaFoldDB" id="A0A5N6M561"/>
<keyword evidence="7" id="KW-0255">Endonuclease</keyword>
<dbReference type="GO" id="GO:0046872">
    <property type="term" value="F:metal ion binding"/>
    <property type="evidence" value="ECO:0007669"/>
    <property type="project" value="UniProtKB-KW"/>
</dbReference>
<keyword evidence="10" id="KW-0229">DNA integration</keyword>
<evidence type="ECO:0000256" key="2">
    <source>
        <dbReference type="ARBA" id="ARBA00022679"/>
    </source>
</evidence>
<dbReference type="Pfam" id="PF24626">
    <property type="entry name" value="SH3_Tf2-1"/>
    <property type="match status" value="1"/>
</dbReference>
<dbReference type="PANTHER" id="PTHR37984:SF5">
    <property type="entry name" value="PROTEIN NYNRIN-LIKE"/>
    <property type="match status" value="1"/>
</dbReference>
<dbReference type="InterPro" id="IPR001584">
    <property type="entry name" value="Integrase_cat-core"/>
</dbReference>
<keyword evidence="8" id="KW-0378">Hydrolase</keyword>
<dbReference type="Proteomes" id="UP000326396">
    <property type="component" value="Linkage Group LG7"/>
</dbReference>
<keyword evidence="13" id="KW-0238">DNA-binding</keyword>
<dbReference type="Gene3D" id="1.10.340.70">
    <property type="match status" value="1"/>
</dbReference>
<keyword evidence="1" id="KW-0645">Protease</keyword>
<dbReference type="Gene3D" id="3.30.420.10">
    <property type="entry name" value="Ribonuclease H-like superfamily/Ribonuclease H"/>
    <property type="match status" value="1"/>
</dbReference>
<dbReference type="InterPro" id="IPR050951">
    <property type="entry name" value="Retrovirus_Pol_polyprotein"/>
</dbReference>
<dbReference type="EMBL" id="SZYD01000017">
    <property type="protein sequence ID" value="KAD3068716.1"/>
    <property type="molecule type" value="Genomic_DNA"/>
</dbReference>
<evidence type="ECO:0000256" key="12">
    <source>
        <dbReference type="ARBA" id="ARBA00022932"/>
    </source>
</evidence>
<dbReference type="FunFam" id="1.10.340.70:FF:000001">
    <property type="entry name" value="Retrovirus-related Pol polyprotein from transposon gypsy-like Protein"/>
    <property type="match status" value="1"/>
</dbReference>
<evidence type="ECO:0000256" key="9">
    <source>
        <dbReference type="ARBA" id="ARBA00022842"/>
    </source>
</evidence>
<keyword evidence="4" id="KW-0540">Nuclease</keyword>
<dbReference type="InterPro" id="IPR056924">
    <property type="entry name" value="SH3_Tf2-1"/>
</dbReference>
<dbReference type="GO" id="GO:0003677">
    <property type="term" value="F:DNA binding"/>
    <property type="evidence" value="ECO:0007669"/>
    <property type="project" value="UniProtKB-KW"/>
</dbReference>
<sequence>MQQKQPIAYFSRSLGDRNLAKSAYEREIMALVLAVQHWRPYLLGSRFIVYTDQKSLKFLLQQRGAQRIEEAKQDSHLQQLTQQTLLNPSKFPGYSIQHDILYYYNRLVIPKHSKFIPLLLQEFHTTPSGGHSGFYLTYRRLAVNLYWPGMTTAVKKFVRECDVCQRCKASSAVPGGLLQPLNIPDAIWEDLAMNFIVGLPPSKGFNVILVVVDHLSKYAHFLLLKHPYTARYVADLFIKEIIRLHGIPKSIVSDQDPLFLSKFWQEIFRSMGTQLNMSSAYHPEFDGQSEVINCCLEAYLRCFAVDQARNWATWIPWAEYWYNSTFHGSTGTTPFEAVYGRRAPSVLQFVPGELRVEKVAQKLRDRDEALKQLKLHLANAQGSMKYHADKKRREVTFEVGEWVYVKLKPHHQLSVRQTIHQKLAANFYGPFQILAKVGPVAYKLQLPPISKIHPVFHVALLKRAVKEPTESVLPLDLETGTDAVLAPASILATRSMHEGPDSVDQWLVQWEGQSTKDATWEDALWVQGQFPDARLEDRFVHSNHIQEDLAFPCMQAQNRC</sequence>
<evidence type="ECO:0000256" key="6">
    <source>
        <dbReference type="ARBA" id="ARBA00022750"/>
    </source>
</evidence>
<dbReference type="GO" id="GO:0004519">
    <property type="term" value="F:endonuclease activity"/>
    <property type="evidence" value="ECO:0007669"/>
    <property type="project" value="UniProtKB-KW"/>
</dbReference>
<dbReference type="GO" id="GO:0004190">
    <property type="term" value="F:aspartic-type endopeptidase activity"/>
    <property type="evidence" value="ECO:0007669"/>
    <property type="project" value="UniProtKB-KW"/>
</dbReference>
<keyword evidence="5" id="KW-0479">Metal-binding</keyword>
<evidence type="ECO:0000256" key="1">
    <source>
        <dbReference type="ARBA" id="ARBA00022670"/>
    </source>
</evidence>
<accession>A0A5N6M561</accession>
<dbReference type="GO" id="GO:0006508">
    <property type="term" value="P:proteolysis"/>
    <property type="evidence" value="ECO:0007669"/>
    <property type="project" value="UniProtKB-KW"/>
</dbReference>
<reference evidence="16 17" key="1">
    <citation type="submission" date="2019-05" db="EMBL/GenBank/DDBJ databases">
        <title>Mikania micrantha, genome provides insights into the molecular mechanism of rapid growth.</title>
        <authorList>
            <person name="Liu B."/>
        </authorList>
    </citation>
    <scope>NUCLEOTIDE SEQUENCE [LARGE SCALE GENOMIC DNA]</scope>
    <source>
        <strain evidence="16">NLD-2019</strain>
        <tissue evidence="16">Leaf</tissue>
    </source>
</reference>
<dbReference type="GO" id="GO:0006310">
    <property type="term" value="P:DNA recombination"/>
    <property type="evidence" value="ECO:0007669"/>
    <property type="project" value="UniProtKB-KW"/>
</dbReference>
<dbReference type="InterPro" id="IPR041373">
    <property type="entry name" value="RT_RNaseH"/>
</dbReference>
<comment type="caution">
    <text evidence="16">The sequence shown here is derived from an EMBL/GenBank/DDBJ whole genome shotgun (WGS) entry which is preliminary data.</text>
</comment>
<evidence type="ECO:0000256" key="13">
    <source>
        <dbReference type="ARBA" id="ARBA00023125"/>
    </source>
</evidence>
<evidence type="ECO:0000256" key="5">
    <source>
        <dbReference type="ARBA" id="ARBA00022723"/>
    </source>
</evidence>
<evidence type="ECO:0000259" key="15">
    <source>
        <dbReference type="PROSITE" id="PS50994"/>
    </source>
</evidence>
<proteinExistence type="predicted"/>
<dbReference type="InterPro" id="IPR041588">
    <property type="entry name" value="Integrase_H2C2"/>
</dbReference>
<evidence type="ECO:0000313" key="17">
    <source>
        <dbReference type="Proteomes" id="UP000326396"/>
    </source>
</evidence>
<gene>
    <name evidence="16" type="ORF">E3N88_36596</name>
</gene>
<dbReference type="InterPro" id="IPR016197">
    <property type="entry name" value="Chromo-like_dom_sf"/>
</dbReference>
<keyword evidence="6" id="KW-0064">Aspartyl protease</keyword>
<keyword evidence="9" id="KW-0460">Magnesium</keyword>
<dbReference type="GO" id="GO:0003887">
    <property type="term" value="F:DNA-directed DNA polymerase activity"/>
    <property type="evidence" value="ECO:0007669"/>
    <property type="project" value="UniProtKB-KW"/>
</dbReference>
<dbReference type="Pfam" id="PF17917">
    <property type="entry name" value="RT_RNaseH"/>
    <property type="match status" value="1"/>
</dbReference>
<dbReference type="SUPFAM" id="SSF54160">
    <property type="entry name" value="Chromo domain-like"/>
    <property type="match status" value="1"/>
</dbReference>